<dbReference type="SUPFAM" id="SSF100920">
    <property type="entry name" value="Heat shock protein 70kD (HSP70), peptide-binding domain"/>
    <property type="match status" value="1"/>
</dbReference>
<dbReference type="FunFam" id="1.20.1270.10:FF:000002">
    <property type="entry name" value="Heat shock 70 kDa protein 4"/>
    <property type="match status" value="1"/>
</dbReference>
<dbReference type="InterPro" id="IPR029048">
    <property type="entry name" value="HSP70_C_sf"/>
</dbReference>
<dbReference type="CDD" id="cd24094">
    <property type="entry name" value="ASKHA_NBD_HSP70_ScSse"/>
    <property type="match status" value="1"/>
</dbReference>
<feature type="region of interest" description="Disordered" evidence="7">
    <location>
        <begin position="650"/>
        <end position="728"/>
    </location>
</feature>
<dbReference type="InterPro" id="IPR013126">
    <property type="entry name" value="Hsp_70_fam"/>
</dbReference>
<dbReference type="HOGENOM" id="CLU_005965_5_1_1"/>
<evidence type="ECO:0000256" key="2">
    <source>
        <dbReference type="ARBA" id="ARBA00007381"/>
    </source>
</evidence>
<dbReference type="EMBL" id="KE546989">
    <property type="protein sequence ID" value="EPY52813.1"/>
    <property type="molecule type" value="Genomic_DNA"/>
</dbReference>
<keyword evidence="5" id="KW-0067">ATP-binding</keyword>
<dbReference type="FunFam" id="3.30.30.30:FF:000002">
    <property type="entry name" value="Heat shock 70 kDa protein 4"/>
    <property type="match status" value="1"/>
</dbReference>
<accession>S9VYU6</accession>
<dbReference type="Gene3D" id="3.30.420.40">
    <property type="match status" value="2"/>
</dbReference>
<protein>
    <submittedName>
        <fullName evidence="8">Heat shock protein Pss1</fullName>
    </submittedName>
</protein>
<dbReference type="Gene3D" id="1.20.1270.10">
    <property type="match status" value="1"/>
</dbReference>
<dbReference type="InterPro" id="IPR018181">
    <property type="entry name" value="Heat_shock_70_CS"/>
</dbReference>
<feature type="compositionally biased region" description="Basic and acidic residues" evidence="7">
    <location>
        <begin position="650"/>
        <end position="667"/>
    </location>
</feature>
<dbReference type="Gene3D" id="3.30.30.30">
    <property type="match status" value="1"/>
</dbReference>
<evidence type="ECO:0000256" key="3">
    <source>
        <dbReference type="ARBA" id="ARBA00022490"/>
    </source>
</evidence>
<keyword evidence="6 8" id="KW-0346">Stress response</keyword>
<dbReference type="PRINTS" id="PR00301">
    <property type="entry name" value="HEATSHOCK70"/>
</dbReference>
<dbReference type="Gene3D" id="2.60.34.10">
    <property type="entry name" value="Substrate Binding Domain Of DNAk, Chain A, domain 1"/>
    <property type="match status" value="1"/>
</dbReference>
<gene>
    <name evidence="8" type="ORF">SPOG_02132</name>
</gene>
<comment type="subcellular location">
    <subcellularLocation>
        <location evidence="1">Cytoplasm</location>
    </subcellularLocation>
</comment>
<dbReference type="InterPro" id="IPR043129">
    <property type="entry name" value="ATPase_NBD"/>
</dbReference>
<evidence type="ECO:0000313" key="9">
    <source>
        <dbReference type="Proteomes" id="UP000015464"/>
    </source>
</evidence>
<evidence type="ECO:0000313" key="8">
    <source>
        <dbReference type="EMBL" id="EPY52813.1"/>
    </source>
</evidence>
<organism evidence="8 9">
    <name type="scientific">Schizosaccharomyces cryophilus (strain OY26 / ATCC MYA-4695 / CBS 11777 / NBRC 106824 / NRRL Y48691)</name>
    <name type="common">Fission yeast</name>
    <dbReference type="NCBI Taxonomy" id="653667"/>
    <lineage>
        <taxon>Eukaryota</taxon>
        <taxon>Fungi</taxon>
        <taxon>Dikarya</taxon>
        <taxon>Ascomycota</taxon>
        <taxon>Taphrinomycotina</taxon>
        <taxon>Schizosaccharomycetes</taxon>
        <taxon>Schizosaccharomycetales</taxon>
        <taxon>Schizosaccharomycetaceae</taxon>
        <taxon>Schizosaccharomyces</taxon>
    </lineage>
</organism>
<dbReference type="OMA" id="WEQSPEI"/>
<dbReference type="GO" id="GO:0140662">
    <property type="term" value="F:ATP-dependent protein folding chaperone"/>
    <property type="evidence" value="ECO:0007669"/>
    <property type="project" value="InterPro"/>
</dbReference>
<keyword evidence="4" id="KW-0547">Nucleotide-binding</keyword>
<dbReference type="Proteomes" id="UP000015464">
    <property type="component" value="Unassembled WGS sequence"/>
</dbReference>
<dbReference type="AlphaFoldDB" id="S9VYU6"/>
<dbReference type="PROSITE" id="PS01036">
    <property type="entry name" value="HSP70_3"/>
    <property type="match status" value="1"/>
</dbReference>
<name>S9VYU6_SCHCR</name>
<evidence type="ECO:0000256" key="4">
    <source>
        <dbReference type="ARBA" id="ARBA00022741"/>
    </source>
</evidence>
<comment type="similarity">
    <text evidence="2">Belongs to the heat shock protein 70 family.</text>
</comment>
<dbReference type="GO" id="GO:0005524">
    <property type="term" value="F:ATP binding"/>
    <property type="evidence" value="ECO:0007669"/>
    <property type="project" value="UniProtKB-KW"/>
</dbReference>
<dbReference type="PANTHER" id="PTHR45639">
    <property type="entry name" value="HSC70CB, ISOFORM G-RELATED"/>
    <property type="match status" value="1"/>
</dbReference>
<dbReference type="GO" id="GO:0005829">
    <property type="term" value="C:cytosol"/>
    <property type="evidence" value="ECO:0007669"/>
    <property type="project" value="TreeGrafter"/>
</dbReference>
<dbReference type="SUPFAM" id="SSF53067">
    <property type="entry name" value="Actin-like ATPase domain"/>
    <property type="match status" value="2"/>
</dbReference>
<dbReference type="Gene3D" id="3.90.640.10">
    <property type="entry name" value="Actin, Chain A, domain 4"/>
    <property type="match status" value="1"/>
</dbReference>
<dbReference type="GeneID" id="25036456"/>
<keyword evidence="9" id="KW-1185">Reference proteome</keyword>
<evidence type="ECO:0000256" key="1">
    <source>
        <dbReference type="ARBA" id="ARBA00004496"/>
    </source>
</evidence>
<dbReference type="eggNOG" id="KOG0103">
    <property type="taxonomic scope" value="Eukaryota"/>
</dbReference>
<dbReference type="STRING" id="653667.S9VYU6"/>
<evidence type="ECO:0000256" key="7">
    <source>
        <dbReference type="SAM" id="MobiDB-lite"/>
    </source>
</evidence>
<evidence type="ECO:0000256" key="6">
    <source>
        <dbReference type="ARBA" id="ARBA00023016"/>
    </source>
</evidence>
<dbReference type="FunFam" id="3.90.640.10:FF:000004">
    <property type="entry name" value="Heat shock 70 kDa protein 4"/>
    <property type="match status" value="1"/>
</dbReference>
<dbReference type="RefSeq" id="XP_013022691.1">
    <property type="nucleotide sequence ID" value="XM_013167237.1"/>
</dbReference>
<dbReference type="SUPFAM" id="SSF100934">
    <property type="entry name" value="Heat shock protein 70kD (HSP70), C-terminal subdomain"/>
    <property type="match status" value="1"/>
</dbReference>
<dbReference type="OrthoDB" id="434160at2759"/>
<dbReference type="InterPro" id="IPR029047">
    <property type="entry name" value="HSP70_peptide-bd_sf"/>
</dbReference>
<dbReference type="GO" id="GO:0005634">
    <property type="term" value="C:nucleus"/>
    <property type="evidence" value="ECO:0007669"/>
    <property type="project" value="TreeGrafter"/>
</dbReference>
<proteinExistence type="inferred from homology"/>
<evidence type="ECO:0000256" key="5">
    <source>
        <dbReference type="ARBA" id="ARBA00022840"/>
    </source>
</evidence>
<reference evidence="8 9" key="1">
    <citation type="journal article" date="2011" name="Science">
        <title>Comparative functional genomics of the fission yeasts.</title>
        <authorList>
            <person name="Rhind N."/>
            <person name="Chen Z."/>
            <person name="Yassour M."/>
            <person name="Thompson D.A."/>
            <person name="Haas B.J."/>
            <person name="Habib N."/>
            <person name="Wapinski I."/>
            <person name="Roy S."/>
            <person name="Lin M.F."/>
            <person name="Heiman D.I."/>
            <person name="Young S.K."/>
            <person name="Furuya K."/>
            <person name="Guo Y."/>
            <person name="Pidoux A."/>
            <person name="Chen H.M."/>
            <person name="Robbertse B."/>
            <person name="Goldberg J.M."/>
            <person name="Aoki K."/>
            <person name="Bayne E.H."/>
            <person name="Berlin A.M."/>
            <person name="Desjardins C.A."/>
            <person name="Dobbs E."/>
            <person name="Dukaj L."/>
            <person name="Fan L."/>
            <person name="FitzGerald M.G."/>
            <person name="French C."/>
            <person name="Gujja S."/>
            <person name="Hansen K."/>
            <person name="Keifenheim D."/>
            <person name="Levin J.Z."/>
            <person name="Mosher R.A."/>
            <person name="Mueller C.A."/>
            <person name="Pfiffner J."/>
            <person name="Priest M."/>
            <person name="Russ C."/>
            <person name="Smialowska A."/>
            <person name="Swoboda P."/>
            <person name="Sykes S.M."/>
            <person name="Vaughn M."/>
            <person name="Vengrova S."/>
            <person name="Yoder R."/>
            <person name="Zeng Q."/>
            <person name="Allshire R."/>
            <person name="Baulcombe D."/>
            <person name="Birren B.W."/>
            <person name="Brown W."/>
            <person name="Ekwall K."/>
            <person name="Kellis M."/>
            <person name="Leatherwood J."/>
            <person name="Levin H."/>
            <person name="Margalit H."/>
            <person name="Martienssen R."/>
            <person name="Nieduszynski C.A."/>
            <person name="Spatafora J.W."/>
            <person name="Friedman N."/>
            <person name="Dalgaard J.Z."/>
            <person name="Baumann P."/>
            <person name="Niki H."/>
            <person name="Regev A."/>
            <person name="Nusbaum C."/>
        </authorList>
    </citation>
    <scope>NUCLEOTIDE SEQUENCE [LARGE SCALE GENOMIC DNA]</scope>
    <source>
        <strain evidence="9">OY26 / ATCC MYA-4695 / CBS 11777 / NBRC 106824 / NRRL Y48691</strain>
    </source>
</reference>
<dbReference type="Pfam" id="PF00012">
    <property type="entry name" value="HSP70"/>
    <property type="match status" value="1"/>
</dbReference>
<keyword evidence="3" id="KW-0963">Cytoplasm</keyword>
<sequence length="728" mass="81247">MSSRTNVVGIDFGNSKTVIAVARNRAIDVIVNEVSNRATPSLVSYGERCRFLGEGAKSQEASNYNNTVGSLKRLAGRTLDDPEIQQIESAFISAPLTEVDGLVGAKVRYLNEENALSNIQLIAAYFTKIKAIAEAELIGSVSDVVISIPAWFTDIQRRAILEAANVAGLNPLRLMNDNAAAALTYGITKTDLPEPEDPRRVAIVDLGHSNYSVSIIEFSRGQFHIKSTVCDRNLGSRNMDKALIDHFAAEFKQKYNIDVLSNSKATFRLAAAVERLKKVLSANASAHINVEMIMNDIDASSFLKRDEFEELIRPLLERLTGPLQEALSQAGLKKEDLFSIEMVGGCTRVPSVKETVSKFFGKPLSFTLNQDEAVARGCALSCAILSPVFRVRDFSVHDITPYPITFSWEPIPENPEEDTNLEVFSRNNPIPSTKILTFYRKAPFTLDAFYSQKELLPGNIRPNISRYLINDVKPNAQGDLSIVKIKARLDLHGILIVEQAYIVEEQEVEEPVETPAKEGEEEKDEPVKMRKVKKLVKTADLSVSVEEERLPEKVLQKYSEVEHQMIAADKLVAETVDRKNALEEYIYDTRSKLEDIYAPFTNEEESSKFKEMLTAYEDWLYEEGEDTTKAVYTAKLEDLMRIGGPIRQRYLDSEEEKRQKAQAERDAAASASKAEAEKNKNQQEVPSGKFEAGTGGRAPPPPPAEPVAEENGDQQNQNEQMEIDEQKQ</sequence>
<dbReference type="PANTHER" id="PTHR45639:SF4">
    <property type="entry name" value="HSC70CB, ISOFORM G"/>
    <property type="match status" value="1"/>
</dbReference>
<dbReference type="FunFam" id="2.60.34.10:FF:000011">
    <property type="entry name" value="Heat shock protein hsp88"/>
    <property type="match status" value="1"/>
</dbReference>